<dbReference type="RefSeq" id="WP_379316574.1">
    <property type="nucleotide sequence ID" value="NZ_JBHTLM010000002.1"/>
</dbReference>
<keyword evidence="3" id="KW-0804">Transcription</keyword>
<dbReference type="InterPro" id="IPR009057">
    <property type="entry name" value="Homeodomain-like_sf"/>
</dbReference>
<evidence type="ECO:0000259" key="4">
    <source>
        <dbReference type="PROSITE" id="PS01124"/>
    </source>
</evidence>
<dbReference type="PRINTS" id="PR00032">
    <property type="entry name" value="HTHARAC"/>
</dbReference>
<dbReference type="InterPro" id="IPR020449">
    <property type="entry name" value="Tscrpt_reg_AraC-type_HTH"/>
</dbReference>
<evidence type="ECO:0000256" key="1">
    <source>
        <dbReference type="ARBA" id="ARBA00023015"/>
    </source>
</evidence>
<keyword evidence="6" id="KW-1185">Reference proteome</keyword>
<dbReference type="SUPFAM" id="SSF51215">
    <property type="entry name" value="Regulatory protein AraC"/>
    <property type="match status" value="1"/>
</dbReference>
<dbReference type="SUPFAM" id="SSF46689">
    <property type="entry name" value="Homeodomain-like"/>
    <property type="match status" value="1"/>
</dbReference>
<dbReference type="PANTHER" id="PTHR43280:SF10">
    <property type="entry name" value="REGULATORY PROTEIN POCR"/>
    <property type="match status" value="1"/>
</dbReference>
<comment type="caution">
    <text evidence="5">The sequence shown here is derived from an EMBL/GenBank/DDBJ whole genome shotgun (WGS) entry which is preliminary data.</text>
</comment>
<dbReference type="PROSITE" id="PS00041">
    <property type="entry name" value="HTH_ARAC_FAMILY_1"/>
    <property type="match status" value="1"/>
</dbReference>
<evidence type="ECO:0000256" key="3">
    <source>
        <dbReference type="ARBA" id="ARBA00023163"/>
    </source>
</evidence>
<feature type="domain" description="HTH araC/xylS-type" evidence="4">
    <location>
        <begin position="154"/>
        <end position="252"/>
    </location>
</feature>
<evidence type="ECO:0000313" key="5">
    <source>
        <dbReference type="EMBL" id="MFD1175322.1"/>
    </source>
</evidence>
<dbReference type="Gene3D" id="1.10.10.60">
    <property type="entry name" value="Homeodomain-like"/>
    <property type="match status" value="1"/>
</dbReference>
<gene>
    <name evidence="5" type="ORF">ACFQ3W_03280</name>
</gene>
<dbReference type="EMBL" id="JBHTLM010000002">
    <property type="protein sequence ID" value="MFD1175322.1"/>
    <property type="molecule type" value="Genomic_DNA"/>
</dbReference>
<dbReference type="PROSITE" id="PS01124">
    <property type="entry name" value="HTH_ARAC_FAMILY_2"/>
    <property type="match status" value="1"/>
</dbReference>
<dbReference type="InterPro" id="IPR018060">
    <property type="entry name" value="HTH_AraC"/>
</dbReference>
<organism evidence="5 6">
    <name type="scientific">Paenibacillus puldeungensis</name>
    <dbReference type="NCBI Taxonomy" id="696536"/>
    <lineage>
        <taxon>Bacteria</taxon>
        <taxon>Bacillati</taxon>
        <taxon>Bacillota</taxon>
        <taxon>Bacilli</taxon>
        <taxon>Bacillales</taxon>
        <taxon>Paenibacillaceae</taxon>
        <taxon>Paenibacillus</taxon>
    </lineage>
</organism>
<dbReference type="SMART" id="SM00342">
    <property type="entry name" value="HTH_ARAC"/>
    <property type="match status" value="1"/>
</dbReference>
<accession>A0ABW3RSS3</accession>
<dbReference type="InterPro" id="IPR037923">
    <property type="entry name" value="HTH-like"/>
</dbReference>
<dbReference type="InterPro" id="IPR018062">
    <property type="entry name" value="HTH_AraC-typ_CS"/>
</dbReference>
<keyword evidence="1" id="KW-0805">Transcription regulation</keyword>
<reference evidence="6" key="1">
    <citation type="journal article" date="2019" name="Int. J. Syst. Evol. Microbiol.">
        <title>The Global Catalogue of Microorganisms (GCM) 10K type strain sequencing project: providing services to taxonomists for standard genome sequencing and annotation.</title>
        <authorList>
            <consortium name="The Broad Institute Genomics Platform"/>
            <consortium name="The Broad Institute Genome Sequencing Center for Infectious Disease"/>
            <person name="Wu L."/>
            <person name="Ma J."/>
        </authorList>
    </citation>
    <scope>NUCLEOTIDE SEQUENCE [LARGE SCALE GENOMIC DNA]</scope>
    <source>
        <strain evidence="6">CCUG 59189</strain>
    </source>
</reference>
<dbReference type="PANTHER" id="PTHR43280">
    <property type="entry name" value="ARAC-FAMILY TRANSCRIPTIONAL REGULATOR"/>
    <property type="match status" value="1"/>
</dbReference>
<keyword evidence="2" id="KW-0238">DNA-binding</keyword>
<evidence type="ECO:0000313" key="6">
    <source>
        <dbReference type="Proteomes" id="UP001597262"/>
    </source>
</evidence>
<sequence length="270" mass="31414">MTNIFYVEYDAAHNGNFIFDIPEGHDCWLLVITQTPAQFWVDGELKEYPAHSAVLYHPHQKIYYRACGERYINDWIRFETDESYVTETSLPFGVPFSLDDPDYCYKLFQLLVIENSFNNDYRESSVDCLLRTLFNKLLESYFHAEITPQHYNLLKLRAAIHNAPGNPWTVPGMAEIVRISPGYLQMIYKKAFGISCMDDVINSRIHLAKEYLIHGTHTVAEIAFRCGYRNVEHFCRQFKQVTGFTPRTFHKHTGSSFDSSAPKRQEASNR</sequence>
<dbReference type="Pfam" id="PF12833">
    <property type="entry name" value="HTH_18"/>
    <property type="match status" value="1"/>
</dbReference>
<proteinExistence type="predicted"/>
<evidence type="ECO:0000256" key="2">
    <source>
        <dbReference type="ARBA" id="ARBA00023125"/>
    </source>
</evidence>
<protein>
    <submittedName>
        <fullName evidence="5">Helix-turn-helix transcriptional regulator</fullName>
    </submittedName>
</protein>
<name>A0ABW3RSS3_9BACL</name>
<dbReference type="Proteomes" id="UP001597262">
    <property type="component" value="Unassembled WGS sequence"/>
</dbReference>